<dbReference type="Proteomes" id="UP000029554">
    <property type="component" value="Unassembled WGS sequence"/>
</dbReference>
<feature type="transmembrane region" description="Helical" evidence="2">
    <location>
        <begin position="12"/>
        <end position="31"/>
    </location>
</feature>
<feature type="region of interest" description="Disordered" evidence="1">
    <location>
        <begin position="45"/>
        <end position="89"/>
    </location>
</feature>
<sequence length="89" mass="10608">MQEASFQGLVKMLLWGFVIYYIIKFLARLFLPVLAKKMVDKAQQQFQQQYQNQQNNQHQNTAKPNPNLKSDKPREKNKVGEYIDYEEID</sequence>
<organism evidence="3 4">
    <name type="scientific">Flavobacterium aquatile LMG 4008 = ATCC 11947</name>
    <dbReference type="NCBI Taxonomy" id="1453498"/>
    <lineage>
        <taxon>Bacteria</taxon>
        <taxon>Pseudomonadati</taxon>
        <taxon>Bacteroidota</taxon>
        <taxon>Flavobacteriia</taxon>
        <taxon>Flavobacteriales</taxon>
        <taxon>Flavobacteriaceae</taxon>
        <taxon>Flavobacterium</taxon>
    </lineage>
</organism>
<evidence type="ECO:0000256" key="1">
    <source>
        <dbReference type="SAM" id="MobiDB-lite"/>
    </source>
</evidence>
<dbReference type="EMBL" id="JRHH01000001">
    <property type="protein sequence ID" value="KGD69668.1"/>
    <property type="molecule type" value="Genomic_DNA"/>
</dbReference>
<keyword evidence="2" id="KW-0812">Transmembrane</keyword>
<comment type="caution">
    <text evidence="3">The sequence shown here is derived from an EMBL/GenBank/DDBJ whole genome shotgun (WGS) entry which is preliminary data.</text>
</comment>
<evidence type="ECO:0000313" key="3">
    <source>
        <dbReference type="EMBL" id="KGD69668.1"/>
    </source>
</evidence>
<evidence type="ECO:0008006" key="5">
    <source>
        <dbReference type="Google" id="ProtNLM"/>
    </source>
</evidence>
<dbReference type="Pfam" id="PF16118">
    <property type="entry name" value="DUF4834"/>
    <property type="match status" value="1"/>
</dbReference>
<dbReference type="AlphaFoldDB" id="A0A095U4V5"/>
<keyword evidence="2" id="KW-0472">Membrane</keyword>
<feature type="compositionally biased region" description="Low complexity" evidence="1">
    <location>
        <begin position="45"/>
        <end position="60"/>
    </location>
</feature>
<dbReference type="RefSeq" id="WP_035124074.1">
    <property type="nucleotide sequence ID" value="NZ_JRHH01000001.1"/>
</dbReference>
<name>A0A095U4V5_9FLAO</name>
<feature type="compositionally biased region" description="Basic and acidic residues" evidence="1">
    <location>
        <begin position="69"/>
        <end position="81"/>
    </location>
</feature>
<keyword evidence="4" id="KW-1185">Reference proteome</keyword>
<reference evidence="3 4" key="1">
    <citation type="submission" date="2014-09" db="EMBL/GenBank/DDBJ databases">
        <title>Whole Genome Shotgun of Flavobacterium aquatile LMG 4008.</title>
        <authorList>
            <person name="Gale A.N."/>
            <person name="Pipes S.E."/>
            <person name="Newman J.D."/>
        </authorList>
    </citation>
    <scope>NUCLEOTIDE SEQUENCE [LARGE SCALE GENOMIC DNA]</scope>
    <source>
        <strain evidence="3 4">LMG 4008</strain>
    </source>
</reference>
<dbReference type="STRING" id="1453498.LG45_02615"/>
<gene>
    <name evidence="3" type="ORF">LG45_02615</name>
</gene>
<dbReference type="eggNOG" id="ENOG5033BIV">
    <property type="taxonomic scope" value="Bacteria"/>
</dbReference>
<keyword evidence="2" id="KW-1133">Transmembrane helix</keyword>
<proteinExistence type="predicted"/>
<protein>
    <recommendedName>
        <fullName evidence="5">DUF4834 domain-containing protein</fullName>
    </recommendedName>
</protein>
<evidence type="ECO:0000256" key="2">
    <source>
        <dbReference type="SAM" id="Phobius"/>
    </source>
</evidence>
<dbReference type="InterPro" id="IPR032272">
    <property type="entry name" value="DUF4834"/>
</dbReference>
<accession>A0A095U4V5</accession>
<dbReference type="OrthoDB" id="1123055at2"/>
<evidence type="ECO:0000313" key="4">
    <source>
        <dbReference type="Proteomes" id="UP000029554"/>
    </source>
</evidence>